<organism evidence="1 2">
    <name type="scientific">Zooshikella ganghwensis</name>
    <dbReference type="NCBI Taxonomy" id="202772"/>
    <lineage>
        <taxon>Bacteria</taxon>
        <taxon>Pseudomonadati</taxon>
        <taxon>Pseudomonadota</taxon>
        <taxon>Gammaproteobacteria</taxon>
        <taxon>Oceanospirillales</taxon>
        <taxon>Zooshikellaceae</taxon>
        <taxon>Zooshikella</taxon>
    </lineage>
</organism>
<sequence>MKIGVVGFSKRQFDQKTARALLKNEISGIMSKTDSSNIEVVSGLTNTGVPKIAYEIAVELGLTTVGISAKRALSVRSGIFPCDKQIIVGTNFGDESDTFIDYIDYLIRIGGGPQSRKEVTLFKENKQLSYSELSNRLIEHEVEWYGPQKRYTT</sequence>
<comment type="caution">
    <text evidence="1">The sequence shown here is derived from an EMBL/GenBank/DDBJ whole genome shotgun (WGS) entry which is preliminary data.</text>
</comment>
<reference evidence="1 2" key="1">
    <citation type="submission" date="2017-04" db="EMBL/GenBank/DDBJ databases">
        <title>Draft genome sequence of Zooshikella ganghwensis VG4 isolated from Red Sea sediments.</title>
        <authorList>
            <person name="Rehman Z."/>
            <person name="Alam I."/>
            <person name="Kamau A."/>
            <person name="Bajic V."/>
            <person name="Leiknes T."/>
        </authorList>
    </citation>
    <scope>NUCLEOTIDE SEQUENCE [LARGE SCALE GENOMIC DNA]</scope>
    <source>
        <strain evidence="1 2">VG4</strain>
    </source>
</reference>
<proteinExistence type="predicted"/>
<dbReference type="RefSeq" id="WP_094788926.1">
    <property type="nucleotide sequence ID" value="NZ_NDXW01000001.1"/>
</dbReference>
<keyword evidence="2" id="KW-1185">Reference proteome</keyword>
<name>A0A4P9VUK0_9GAMM</name>
<evidence type="ECO:0000313" key="2">
    <source>
        <dbReference type="Proteomes" id="UP000257039"/>
    </source>
</evidence>
<dbReference type="EMBL" id="NDXW01000001">
    <property type="protein sequence ID" value="RDH46114.1"/>
    <property type="molecule type" value="Genomic_DNA"/>
</dbReference>
<evidence type="ECO:0000313" key="1">
    <source>
        <dbReference type="EMBL" id="RDH46114.1"/>
    </source>
</evidence>
<accession>A0A4P9VUK0</accession>
<dbReference type="AlphaFoldDB" id="A0A4P9VUK0"/>
<dbReference type="Proteomes" id="UP000257039">
    <property type="component" value="Unassembled WGS sequence"/>
</dbReference>
<protein>
    <submittedName>
        <fullName evidence="1">Uncharacterized protein</fullName>
    </submittedName>
</protein>
<gene>
    <name evidence="1" type="ORF">B9G39_23160</name>
</gene>